<dbReference type="InterPro" id="IPR005860">
    <property type="entry name" value="CobD"/>
</dbReference>
<dbReference type="InterPro" id="IPR015424">
    <property type="entry name" value="PyrdxlP-dep_Trfase"/>
</dbReference>
<comment type="cofactor">
    <cofactor evidence="1">
        <name>pyridoxal 5'-phosphate</name>
        <dbReference type="ChEBI" id="CHEBI:597326"/>
    </cofactor>
</comment>
<keyword evidence="5" id="KW-0169">Cobalamin biosynthesis</keyword>
<dbReference type="Gene3D" id="3.40.640.10">
    <property type="entry name" value="Type I PLP-dependent aspartate aminotransferase-like (Major domain)"/>
    <property type="match status" value="1"/>
</dbReference>
<comment type="catalytic activity">
    <reaction evidence="9">
        <text>O-phospho-L-threonine + H(+) = (R)-1-aminopropan-2-yl phosphate + CO2</text>
        <dbReference type="Rhea" id="RHEA:11492"/>
        <dbReference type="ChEBI" id="CHEBI:15378"/>
        <dbReference type="ChEBI" id="CHEBI:16526"/>
        <dbReference type="ChEBI" id="CHEBI:58563"/>
        <dbReference type="ChEBI" id="CHEBI:58675"/>
        <dbReference type="EC" id="4.1.1.81"/>
    </reaction>
</comment>
<dbReference type="GO" id="GO:0048472">
    <property type="term" value="F:threonine-phosphate decarboxylase activity"/>
    <property type="evidence" value="ECO:0007669"/>
    <property type="project" value="UniProtKB-EC"/>
</dbReference>
<comment type="function">
    <text evidence="2">Decarboxylates L-threonine-O-3-phosphate to yield (R)-1-amino-2-propanol O-2-phosphate, the precursor for the linkage between the nucleotide loop and the corrin ring in cobalamin.</text>
</comment>
<dbReference type="EC" id="4.1.1.81" evidence="4"/>
<reference evidence="12" key="1">
    <citation type="journal article" date="2019" name="Int. J. Syst. Evol. Microbiol.">
        <title>The Global Catalogue of Microorganisms (GCM) 10K type strain sequencing project: providing services to taxonomists for standard genome sequencing and annotation.</title>
        <authorList>
            <consortium name="The Broad Institute Genomics Platform"/>
            <consortium name="The Broad Institute Genome Sequencing Center for Infectious Disease"/>
            <person name="Wu L."/>
            <person name="Ma J."/>
        </authorList>
    </citation>
    <scope>NUCLEOTIDE SEQUENCE [LARGE SCALE GENOMIC DNA]</scope>
    <source>
        <strain evidence="12">CCUG 55585</strain>
    </source>
</reference>
<evidence type="ECO:0000256" key="1">
    <source>
        <dbReference type="ARBA" id="ARBA00001933"/>
    </source>
</evidence>
<name>A0ABW2YGE4_9GAMM</name>
<keyword evidence="7 11" id="KW-0456">Lyase</keyword>
<evidence type="ECO:0000256" key="2">
    <source>
        <dbReference type="ARBA" id="ARBA00003444"/>
    </source>
</evidence>
<dbReference type="EMBL" id="JBHTIF010000005">
    <property type="protein sequence ID" value="MFD0727269.1"/>
    <property type="molecule type" value="Genomic_DNA"/>
</dbReference>
<dbReference type="NCBIfam" id="TIGR01140">
    <property type="entry name" value="L_thr_O3P_dcar"/>
    <property type="match status" value="1"/>
</dbReference>
<dbReference type="PROSITE" id="PS00105">
    <property type="entry name" value="AA_TRANSFER_CLASS_1"/>
    <property type="match status" value="1"/>
</dbReference>
<evidence type="ECO:0000256" key="8">
    <source>
        <dbReference type="ARBA" id="ARBA00029996"/>
    </source>
</evidence>
<evidence type="ECO:0000256" key="9">
    <source>
        <dbReference type="ARBA" id="ARBA00048531"/>
    </source>
</evidence>
<comment type="pathway">
    <text evidence="3">Cofactor biosynthesis; adenosylcobalamin biosynthesis.</text>
</comment>
<dbReference type="InterPro" id="IPR015422">
    <property type="entry name" value="PyrdxlP-dep_Trfase_small"/>
</dbReference>
<gene>
    <name evidence="11" type="primary">cobD</name>
    <name evidence="11" type="ORF">ACFQ0E_16870</name>
</gene>
<evidence type="ECO:0000256" key="4">
    <source>
        <dbReference type="ARBA" id="ARBA00012285"/>
    </source>
</evidence>
<protein>
    <recommendedName>
        <fullName evidence="4">threonine-phosphate decarboxylase</fullName>
        <ecNumber evidence="4">4.1.1.81</ecNumber>
    </recommendedName>
    <alternativeName>
        <fullName evidence="8">L-threonine-O-3-phosphate decarboxylase</fullName>
    </alternativeName>
</protein>
<evidence type="ECO:0000313" key="11">
    <source>
        <dbReference type="EMBL" id="MFD0727269.1"/>
    </source>
</evidence>
<evidence type="ECO:0000256" key="7">
    <source>
        <dbReference type="ARBA" id="ARBA00023239"/>
    </source>
</evidence>
<evidence type="ECO:0000256" key="6">
    <source>
        <dbReference type="ARBA" id="ARBA00022898"/>
    </source>
</evidence>
<dbReference type="InterPro" id="IPR004838">
    <property type="entry name" value="NHTrfase_class1_PyrdxlP-BS"/>
</dbReference>
<dbReference type="CDD" id="cd00609">
    <property type="entry name" value="AAT_like"/>
    <property type="match status" value="1"/>
</dbReference>
<dbReference type="InterPro" id="IPR004839">
    <property type="entry name" value="Aminotransferase_I/II_large"/>
</dbReference>
<dbReference type="SUPFAM" id="SSF53383">
    <property type="entry name" value="PLP-dependent transferases"/>
    <property type="match status" value="1"/>
</dbReference>
<dbReference type="Pfam" id="PF00155">
    <property type="entry name" value="Aminotran_1_2"/>
    <property type="match status" value="1"/>
</dbReference>
<accession>A0ABW2YGE4</accession>
<dbReference type="PANTHER" id="PTHR42885">
    <property type="entry name" value="HISTIDINOL-PHOSPHATE AMINOTRANSFERASE-RELATED"/>
    <property type="match status" value="1"/>
</dbReference>
<organism evidence="11 12">
    <name type="scientific">Lysobacter brunescens</name>
    <dbReference type="NCBI Taxonomy" id="262323"/>
    <lineage>
        <taxon>Bacteria</taxon>
        <taxon>Pseudomonadati</taxon>
        <taxon>Pseudomonadota</taxon>
        <taxon>Gammaproteobacteria</taxon>
        <taxon>Lysobacterales</taxon>
        <taxon>Lysobacteraceae</taxon>
        <taxon>Lysobacter</taxon>
    </lineage>
</organism>
<feature type="domain" description="Aminotransferase class I/classII large" evidence="10">
    <location>
        <begin position="68"/>
        <end position="307"/>
    </location>
</feature>
<evidence type="ECO:0000259" key="10">
    <source>
        <dbReference type="Pfam" id="PF00155"/>
    </source>
</evidence>
<dbReference type="Proteomes" id="UP001597110">
    <property type="component" value="Unassembled WGS sequence"/>
</dbReference>
<proteinExistence type="predicted"/>
<keyword evidence="12" id="KW-1185">Reference proteome</keyword>
<keyword evidence="6" id="KW-0663">Pyridoxal phosphate</keyword>
<dbReference type="InterPro" id="IPR015421">
    <property type="entry name" value="PyrdxlP-dep_Trfase_major"/>
</dbReference>
<sequence>MLEHGGRLLRAARQYGIPAADWLDLSTGISPFAWPVPPIPASAWHPLPEDDDGLVEVARGYYGAPHLLPVAGTQAAIQALPQLRPRSRVGVIAPGYAEHAHAWRRERHVVETLPVDDLLASASRFDVIVLIHPNNPGGERFDPVDLLALHAALVANGGWLVVDEAFIDVEPERSLCTHTELDGLVVLRSVGKFFGLAGARAGFVCAAPALLDAMRERLGPWTLSGPTRHALRAALADVGWQARARAWLHEAGQRLQVTLAAHGVVPTAGCDFFQWWRHADAHALHEALATRGILVRRFDDPASLRFGLPPDDAGFARLDAALTEAMPMVKRW</sequence>
<comment type="caution">
    <text evidence="11">The sequence shown here is derived from an EMBL/GenBank/DDBJ whole genome shotgun (WGS) entry which is preliminary data.</text>
</comment>
<dbReference type="Gene3D" id="3.90.1150.10">
    <property type="entry name" value="Aspartate Aminotransferase, domain 1"/>
    <property type="match status" value="1"/>
</dbReference>
<evidence type="ECO:0000313" key="12">
    <source>
        <dbReference type="Proteomes" id="UP001597110"/>
    </source>
</evidence>
<evidence type="ECO:0000256" key="3">
    <source>
        <dbReference type="ARBA" id="ARBA00004953"/>
    </source>
</evidence>
<evidence type="ECO:0000256" key="5">
    <source>
        <dbReference type="ARBA" id="ARBA00022573"/>
    </source>
</evidence>
<dbReference type="PANTHER" id="PTHR42885:SF1">
    <property type="entry name" value="THREONINE-PHOSPHATE DECARBOXYLASE"/>
    <property type="match status" value="1"/>
</dbReference>
<dbReference type="RefSeq" id="WP_386825839.1">
    <property type="nucleotide sequence ID" value="NZ_JBHTIF010000005.1"/>
</dbReference>